<keyword evidence="7" id="KW-1185">Reference proteome</keyword>
<sequence length="246" mass="28890">MKYLKIIAVILWRVWFYTLAAICTLTIGVVIYLMTYQNNNKLTYFFMRMWGWVIFYGTGFTYSLLSEEDLDPKENYIFIANHTSLIDVVLMYVLHPNHPIIFVGKKELEKYPVFGRIYKKVSILVDRSSRESKQAVFSAVKKELTQHNKNVVIFPEGGVPNRKVKLEKFKDGAFISSVYCNSPIVLYVFHNLKNMFPFVFNLGYPGKVKVERVKILYPKGETKNSLKEKAYQLIYERIKDDKIEFN</sequence>
<protein>
    <submittedName>
        <fullName evidence="6">1-acyl-sn-glycerol-3-phosphate acyltransferase</fullName>
    </submittedName>
</protein>
<evidence type="ECO:0000256" key="1">
    <source>
        <dbReference type="ARBA" id="ARBA00005189"/>
    </source>
</evidence>
<gene>
    <name evidence="6" type="ORF">Ga0061079_10159</name>
</gene>
<dbReference type="CDD" id="cd07989">
    <property type="entry name" value="LPLAT_AGPAT-like"/>
    <property type="match status" value="1"/>
</dbReference>
<evidence type="ECO:0000313" key="7">
    <source>
        <dbReference type="Proteomes" id="UP000182761"/>
    </source>
</evidence>
<dbReference type="GO" id="GO:0003841">
    <property type="term" value="F:1-acylglycerol-3-phosphate O-acyltransferase activity"/>
    <property type="evidence" value="ECO:0007669"/>
    <property type="project" value="TreeGrafter"/>
</dbReference>
<name>A0A0X3AM91_9FLAO</name>
<evidence type="ECO:0000256" key="3">
    <source>
        <dbReference type="ARBA" id="ARBA00023315"/>
    </source>
</evidence>
<dbReference type="AlphaFoldDB" id="A0A0X3AM91"/>
<proteinExistence type="predicted"/>
<keyword evidence="4" id="KW-0472">Membrane</keyword>
<evidence type="ECO:0000259" key="5">
    <source>
        <dbReference type="SMART" id="SM00563"/>
    </source>
</evidence>
<keyword evidence="2 6" id="KW-0808">Transferase</keyword>
<comment type="pathway">
    <text evidence="1">Lipid metabolism.</text>
</comment>
<accession>A0A0X3AM91</accession>
<evidence type="ECO:0000256" key="2">
    <source>
        <dbReference type="ARBA" id="ARBA00022679"/>
    </source>
</evidence>
<keyword evidence="4" id="KW-1133">Transmembrane helix</keyword>
<dbReference type="SUPFAM" id="SSF69593">
    <property type="entry name" value="Glycerol-3-phosphate (1)-acyltransferase"/>
    <property type="match status" value="1"/>
</dbReference>
<keyword evidence="3 6" id="KW-0012">Acyltransferase</keyword>
<dbReference type="GO" id="GO:0006654">
    <property type="term" value="P:phosphatidic acid biosynthetic process"/>
    <property type="evidence" value="ECO:0007669"/>
    <property type="project" value="TreeGrafter"/>
</dbReference>
<feature type="transmembrane region" description="Helical" evidence="4">
    <location>
        <begin position="6"/>
        <end position="33"/>
    </location>
</feature>
<dbReference type="EMBL" id="FCOR01000001">
    <property type="protein sequence ID" value="CVK15247.1"/>
    <property type="molecule type" value="Genomic_DNA"/>
</dbReference>
<dbReference type="OrthoDB" id="9803035at2"/>
<dbReference type="SMART" id="SM00563">
    <property type="entry name" value="PlsC"/>
    <property type="match status" value="1"/>
</dbReference>
<dbReference type="PANTHER" id="PTHR10434:SF11">
    <property type="entry name" value="1-ACYL-SN-GLYCEROL-3-PHOSPHATE ACYLTRANSFERASE"/>
    <property type="match status" value="1"/>
</dbReference>
<dbReference type="Pfam" id="PF01553">
    <property type="entry name" value="Acyltransferase"/>
    <property type="match status" value="1"/>
</dbReference>
<dbReference type="Proteomes" id="UP000182761">
    <property type="component" value="Unassembled WGS sequence"/>
</dbReference>
<dbReference type="PANTHER" id="PTHR10434">
    <property type="entry name" value="1-ACYL-SN-GLYCEROL-3-PHOSPHATE ACYLTRANSFERASE"/>
    <property type="match status" value="1"/>
</dbReference>
<feature type="domain" description="Phospholipid/glycerol acyltransferase" evidence="5">
    <location>
        <begin position="76"/>
        <end position="193"/>
    </location>
</feature>
<dbReference type="STRING" id="1586267.GCA_001418685_00058"/>
<dbReference type="RefSeq" id="WP_073961169.1">
    <property type="nucleotide sequence ID" value="NZ_FCOR01000001.1"/>
</dbReference>
<dbReference type="InterPro" id="IPR002123">
    <property type="entry name" value="Plipid/glycerol_acylTrfase"/>
</dbReference>
<evidence type="ECO:0000313" key="6">
    <source>
        <dbReference type="EMBL" id="CVK15247.1"/>
    </source>
</evidence>
<evidence type="ECO:0000256" key="4">
    <source>
        <dbReference type="SAM" id="Phobius"/>
    </source>
</evidence>
<keyword evidence="4" id="KW-0812">Transmembrane</keyword>
<organism evidence="6 7">
    <name type="scientific">Apibacter mensalis</name>
    <dbReference type="NCBI Taxonomy" id="1586267"/>
    <lineage>
        <taxon>Bacteria</taxon>
        <taxon>Pseudomonadati</taxon>
        <taxon>Bacteroidota</taxon>
        <taxon>Flavobacteriia</taxon>
        <taxon>Flavobacteriales</taxon>
        <taxon>Weeksellaceae</taxon>
        <taxon>Apibacter</taxon>
    </lineage>
</organism>
<feature type="transmembrane region" description="Helical" evidence="4">
    <location>
        <begin position="45"/>
        <end position="64"/>
    </location>
</feature>
<reference evidence="6 7" key="1">
    <citation type="submission" date="2016-01" db="EMBL/GenBank/DDBJ databases">
        <authorList>
            <person name="McClelland M."/>
            <person name="Jain A."/>
            <person name="Saraogi P."/>
            <person name="Mendelson R."/>
            <person name="Westerman R."/>
            <person name="SanMiguel P."/>
            <person name="Csonka L."/>
        </authorList>
    </citation>
    <scope>NUCLEOTIDE SEQUENCE [LARGE SCALE GENOMIC DNA]</scope>
    <source>
        <strain evidence="6 7">R-53146</strain>
    </source>
</reference>